<sequence>MNIRNKLKKFDKKKSPARISLNYENAINHDIYSVYIKHPITGAQYLFQSYRDDVIKASLWNTETERFDITAVLAPDELNEDSFSGTYFYKAHRADFSSLKDLVWWREWCYKRRSEWENFTHSREKYRFRMKQHKITRRMLVLDALIELYLDKNEPTPVPFMDLMNRIYSNLWIYHDRSERMKKEIRMSLHAFESTEDVIRNDNFNYTPTGKALLTQERYITEEKKHRELKNIQTGMLWAAIASFSAAFGSACAAFMALPK</sequence>
<evidence type="ECO:0000313" key="3">
    <source>
        <dbReference type="Proteomes" id="UP000251584"/>
    </source>
</evidence>
<feature type="transmembrane region" description="Helical" evidence="1">
    <location>
        <begin position="235"/>
        <end position="258"/>
    </location>
</feature>
<evidence type="ECO:0000256" key="1">
    <source>
        <dbReference type="SAM" id="Phobius"/>
    </source>
</evidence>
<reference evidence="2 3" key="1">
    <citation type="submission" date="2018-06" db="EMBL/GenBank/DDBJ databases">
        <authorList>
            <consortium name="Pathogen Informatics"/>
            <person name="Doyle S."/>
        </authorList>
    </citation>
    <scope>NUCLEOTIDE SEQUENCE [LARGE SCALE GENOMIC DNA]</scope>
    <source>
        <strain evidence="2 3">NCTC10786</strain>
    </source>
</reference>
<organism evidence="2 3">
    <name type="scientific">Citrobacter koseri</name>
    <name type="common">Citrobacter diversus</name>
    <dbReference type="NCBI Taxonomy" id="545"/>
    <lineage>
        <taxon>Bacteria</taxon>
        <taxon>Pseudomonadati</taxon>
        <taxon>Pseudomonadota</taxon>
        <taxon>Gammaproteobacteria</taxon>
        <taxon>Enterobacterales</taxon>
        <taxon>Enterobacteriaceae</taxon>
        <taxon>Citrobacter</taxon>
    </lineage>
</organism>
<dbReference type="Proteomes" id="UP000251584">
    <property type="component" value="Unassembled WGS sequence"/>
</dbReference>
<dbReference type="AlphaFoldDB" id="A0A2X2VZK6"/>
<protein>
    <submittedName>
        <fullName evidence="2">Uncharacterized protein</fullName>
    </submittedName>
</protein>
<accession>A0A2X2VZK6</accession>
<gene>
    <name evidence="2" type="ORF">NCTC10786_02838</name>
</gene>
<proteinExistence type="predicted"/>
<keyword evidence="1" id="KW-0812">Transmembrane</keyword>
<name>A0A2X2VZK6_CITKO</name>
<keyword evidence="1" id="KW-0472">Membrane</keyword>
<evidence type="ECO:0000313" key="2">
    <source>
        <dbReference type="EMBL" id="SQB29065.1"/>
    </source>
</evidence>
<dbReference type="EMBL" id="UAVY01000004">
    <property type="protein sequence ID" value="SQB29065.1"/>
    <property type="molecule type" value="Genomic_DNA"/>
</dbReference>
<keyword evidence="1" id="KW-1133">Transmembrane helix</keyword>